<evidence type="ECO:0000313" key="2">
    <source>
        <dbReference type="EMBL" id="KKY29464.1"/>
    </source>
</evidence>
<proteinExistence type="predicted"/>
<gene>
    <name evidence="2" type="ORF">UCDDA912_g10612</name>
</gene>
<organism evidence="2 3">
    <name type="scientific">Diaporthe ampelina</name>
    <dbReference type="NCBI Taxonomy" id="1214573"/>
    <lineage>
        <taxon>Eukaryota</taxon>
        <taxon>Fungi</taxon>
        <taxon>Dikarya</taxon>
        <taxon>Ascomycota</taxon>
        <taxon>Pezizomycotina</taxon>
        <taxon>Sordariomycetes</taxon>
        <taxon>Sordariomycetidae</taxon>
        <taxon>Diaporthales</taxon>
        <taxon>Diaporthaceae</taxon>
        <taxon>Diaporthe</taxon>
    </lineage>
</organism>
<sequence length="125" mass="14021">MVWKIMENYDVDSPEIDFFPNTRGPSNISGNEEAAEDYLSGEQDDSGLCNLNLLERWMFVVKQLIKGELRWDDENEPDEGWSPGAPILDSKGKESLTELNERDAAFPSVIHGLAVNFSNGDSNKL</sequence>
<keyword evidence="3" id="KW-1185">Reference proteome</keyword>
<dbReference type="EMBL" id="LCUC01000767">
    <property type="protein sequence ID" value="KKY29464.1"/>
    <property type="molecule type" value="Genomic_DNA"/>
</dbReference>
<comment type="caution">
    <text evidence="2">The sequence shown here is derived from an EMBL/GenBank/DDBJ whole genome shotgun (WGS) entry which is preliminary data.</text>
</comment>
<reference evidence="2 3" key="1">
    <citation type="submission" date="2015-05" db="EMBL/GenBank/DDBJ databases">
        <title>Distinctive expansion of gene families associated with plant cell wall degradation and secondary metabolism in the genomes of grapevine trunk pathogens.</title>
        <authorList>
            <person name="Lawrence D.P."/>
            <person name="Travadon R."/>
            <person name="Rolshausen P.E."/>
            <person name="Baumgartner K."/>
        </authorList>
    </citation>
    <scope>NUCLEOTIDE SEQUENCE [LARGE SCALE GENOMIC DNA]</scope>
    <source>
        <strain evidence="2">DA912</strain>
    </source>
</reference>
<name>A0A0G2F5G8_9PEZI</name>
<accession>A0A0G2F5G8</accession>
<feature type="region of interest" description="Disordered" evidence="1">
    <location>
        <begin position="72"/>
        <end position="91"/>
    </location>
</feature>
<evidence type="ECO:0000256" key="1">
    <source>
        <dbReference type="SAM" id="MobiDB-lite"/>
    </source>
</evidence>
<feature type="region of interest" description="Disordered" evidence="1">
    <location>
        <begin position="20"/>
        <end position="41"/>
    </location>
</feature>
<dbReference type="AlphaFoldDB" id="A0A0G2F5G8"/>
<reference evidence="2 3" key="2">
    <citation type="submission" date="2015-05" db="EMBL/GenBank/DDBJ databases">
        <authorList>
            <person name="Morales-Cruz A."/>
            <person name="Amrine K.C."/>
            <person name="Cantu D."/>
        </authorList>
    </citation>
    <scope>NUCLEOTIDE SEQUENCE [LARGE SCALE GENOMIC DNA]</scope>
    <source>
        <strain evidence="2">DA912</strain>
    </source>
</reference>
<protein>
    <submittedName>
        <fullName evidence="2">Uncharacterized protein</fullName>
    </submittedName>
</protein>
<evidence type="ECO:0000313" key="3">
    <source>
        <dbReference type="Proteomes" id="UP000034680"/>
    </source>
</evidence>
<dbReference type="Proteomes" id="UP000034680">
    <property type="component" value="Unassembled WGS sequence"/>
</dbReference>